<evidence type="ECO:0000259" key="2">
    <source>
        <dbReference type="Pfam" id="PF01494"/>
    </source>
</evidence>
<keyword evidence="3" id="KW-0503">Monooxygenase</keyword>
<dbReference type="Gene3D" id="3.50.50.60">
    <property type="entry name" value="FAD/NAD(P)-binding domain"/>
    <property type="match status" value="1"/>
</dbReference>
<gene>
    <name evidence="3" type="ORF">DX116_18890</name>
</gene>
<dbReference type="PRINTS" id="PR00420">
    <property type="entry name" value="RNGMNOXGNASE"/>
</dbReference>
<keyword evidence="3" id="KW-0560">Oxidoreductase</keyword>
<dbReference type="InterPro" id="IPR051704">
    <property type="entry name" value="FAD_aromatic-hydroxylase"/>
</dbReference>
<dbReference type="OrthoDB" id="3212532at2"/>
<proteinExistence type="predicted"/>
<evidence type="ECO:0000313" key="3">
    <source>
        <dbReference type="EMBL" id="REK68929.1"/>
    </source>
</evidence>
<dbReference type="PANTHER" id="PTHR46865:SF2">
    <property type="entry name" value="MONOOXYGENASE"/>
    <property type="match status" value="1"/>
</dbReference>
<dbReference type="GO" id="GO:0071949">
    <property type="term" value="F:FAD binding"/>
    <property type="evidence" value="ECO:0007669"/>
    <property type="project" value="InterPro"/>
</dbReference>
<reference evidence="3 4" key="1">
    <citation type="submission" date="2018-08" db="EMBL/GenBank/DDBJ databases">
        <title>Aeromicrobium sp. M2KJ-4, whole genome shotgun sequence.</title>
        <authorList>
            <person name="Tuo L."/>
        </authorList>
    </citation>
    <scope>NUCLEOTIDE SEQUENCE [LARGE SCALE GENOMIC DNA]</scope>
    <source>
        <strain evidence="3 4">M2KJ-4</strain>
    </source>
</reference>
<name>A0A371NZ14_9ACTN</name>
<dbReference type="AlphaFoldDB" id="A0A371NZ14"/>
<dbReference type="InterPro" id="IPR002938">
    <property type="entry name" value="FAD-bd"/>
</dbReference>
<feature type="domain" description="FAD-binding" evidence="2">
    <location>
        <begin position="6"/>
        <end position="345"/>
    </location>
</feature>
<feature type="compositionally biased region" description="Basic and acidic residues" evidence="1">
    <location>
        <begin position="394"/>
        <end position="407"/>
    </location>
</feature>
<keyword evidence="4" id="KW-1185">Reference proteome</keyword>
<dbReference type="Pfam" id="PF01494">
    <property type="entry name" value="FAD_binding_3"/>
    <property type="match status" value="1"/>
</dbReference>
<dbReference type="EMBL" id="QUBR01000003">
    <property type="protein sequence ID" value="REK68929.1"/>
    <property type="molecule type" value="Genomic_DNA"/>
</dbReference>
<dbReference type="GO" id="GO:0004497">
    <property type="term" value="F:monooxygenase activity"/>
    <property type="evidence" value="ECO:0007669"/>
    <property type="project" value="UniProtKB-KW"/>
</dbReference>
<dbReference type="RefSeq" id="WP_119705851.1">
    <property type="nucleotide sequence ID" value="NZ_JBHSOI010000001.1"/>
</dbReference>
<accession>A0A371NZ14</accession>
<dbReference type="Proteomes" id="UP000265581">
    <property type="component" value="Unassembled WGS sequence"/>
</dbReference>
<dbReference type="SUPFAM" id="SSF51905">
    <property type="entry name" value="FAD/NAD(P)-binding domain"/>
    <property type="match status" value="1"/>
</dbReference>
<protein>
    <submittedName>
        <fullName evidence="3">FAD-binding monooxygenase</fullName>
    </submittedName>
</protein>
<sequence>MTDRRRVLVTGASVAGPAAAYWLDRAGLDVTVVEKAPELRPGGQNIDVRATGREVLQKMGLVDAVRARNTGEIGTRFVAEDGTVVSEFPVRTSEGGEGRDGPTAELEILRGALSQVLVDACPDTVTWRFGASIVAVDDDPDGVEVELSDGTRERFDVLVVAEGVGSRTRGLVFGDEPHEKAIGMYCSYATIDRTPDDDAWWNWLVVPGGRQAGLRPDDEGTTRAMLNFTTDSPVLDGLDDRQLRSALRERFADVGWQVPRILDGLDDSDDLYVDYLRQVVCPTWQRGRVVLLGDAAWCVTPLGGGGTSLAITGAYVLAAALSRAAAGDHEQAFAEYDEWMRPLVEDAQDLPPGVPRLAAPKTSAGAQLLKWGTKVAAAPIVQTVASRLTSGPEASRELPELVDADGR</sequence>
<evidence type="ECO:0000256" key="1">
    <source>
        <dbReference type="SAM" id="MobiDB-lite"/>
    </source>
</evidence>
<comment type="caution">
    <text evidence="3">The sequence shown here is derived from an EMBL/GenBank/DDBJ whole genome shotgun (WGS) entry which is preliminary data.</text>
</comment>
<organism evidence="3 4">
    <name type="scientific">Aeromicrobium endophyticum</name>
    <dbReference type="NCBI Taxonomy" id="2292704"/>
    <lineage>
        <taxon>Bacteria</taxon>
        <taxon>Bacillati</taxon>
        <taxon>Actinomycetota</taxon>
        <taxon>Actinomycetes</taxon>
        <taxon>Propionibacteriales</taxon>
        <taxon>Nocardioidaceae</taxon>
        <taxon>Aeromicrobium</taxon>
    </lineage>
</organism>
<dbReference type="PANTHER" id="PTHR46865">
    <property type="entry name" value="OXIDOREDUCTASE-RELATED"/>
    <property type="match status" value="1"/>
</dbReference>
<dbReference type="InterPro" id="IPR036188">
    <property type="entry name" value="FAD/NAD-bd_sf"/>
</dbReference>
<evidence type="ECO:0000313" key="4">
    <source>
        <dbReference type="Proteomes" id="UP000265581"/>
    </source>
</evidence>
<feature type="region of interest" description="Disordered" evidence="1">
    <location>
        <begin position="388"/>
        <end position="407"/>
    </location>
</feature>